<evidence type="ECO:0000256" key="3">
    <source>
        <dbReference type="ARBA" id="ARBA00022553"/>
    </source>
</evidence>
<dbReference type="CDD" id="cd00082">
    <property type="entry name" value="HisKA"/>
    <property type="match status" value="1"/>
</dbReference>
<keyword evidence="5 11" id="KW-0418">Kinase</keyword>
<keyword evidence="4" id="KW-0808">Transferase</keyword>
<dbReference type="InterPro" id="IPR005467">
    <property type="entry name" value="His_kinase_dom"/>
</dbReference>
<evidence type="ECO:0000256" key="7">
    <source>
        <dbReference type="SAM" id="Coils"/>
    </source>
</evidence>
<dbReference type="Gene3D" id="1.10.287.130">
    <property type="match status" value="1"/>
</dbReference>
<feature type="transmembrane region" description="Helical" evidence="9">
    <location>
        <begin position="62"/>
        <end position="87"/>
    </location>
</feature>
<dbReference type="InterPro" id="IPR050736">
    <property type="entry name" value="Sensor_HK_Regulatory"/>
</dbReference>
<evidence type="ECO:0000259" key="10">
    <source>
        <dbReference type="PROSITE" id="PS50109"/>
    </source>
</evidence>
<keyword evidence="7" id="KW-0175">Coiled coil</keyword>
<dbReference type="EC" id="2.7.13.3" evidence="2"/>
<dbReference type="PANTHER" id="PTHR43711">
    <property type="entry name" value="TWO-COMPONENT HISTIDINE KINASE"/>
    <property type="match status" value="1"/>
</dbReference>
<dbReference type="EMBL" id="AOHW01000040">
    <property type="protein sequence ID" value="ELY39006.1"/>
    <property type="molecule type" value="Genomic_DNA"/>
</dbReference>
<feature type="domain" description="Histidine kinase" evidence="10">
    <location>
        <begin position="363"/>
        <end position="638"/>
    </location>
</feature>
<dbReference type="Proteomes" id="UP000011599">
    <property type="component" value="Unassembled WGS sequence"/>
</dbReference>
<dbReference type="SMART" id="SM00387">
    <property type="entry name" value="HATPase_c"/>
    <property type="match status" value="1"/>
</dbReference>
<dbReference type="AlphaFoldDB" id="L9VPQ0"/>
<organism evidence="11 12">
    <name type="scientific">Natronorubrum tibetense GA33</name>
    <dbReference type="NCBI Taxonomy" id="1114856"/>
    <lineage>
        <taxon>Archaea</taxon>
        <taxon>Methanobacteriati</taxon>
        <taxon>Methanobacteriota</taxon>
        <taxon>Stenosarchaea group</taxon>
        <taxon>Halobacteria</taxon>
        <taxon>Halobacteriales</taxon>
        <taxon>Natrialbaceae</taxon>
        <taxon>Natronorubrum</taxon>
    </lineage>
</organism>
<dbReference type="PATRIC" id="fig|1114856.3.peg.3409"/>
<comment type="caution">
    <text evidence="11">The sequence shown here is derived from an EMBL/GenBank/DDBJ whole genome shotgun (WGS) entry which is preliminary data.</text>
</comment>
<evidence type="ECO:0000256" key="6">
    <source>
        <dbReference type="ARBA" id="ARBA00023012"/>
    </source>
</evidence>
<feature type="transmembrane region" description="Helical" evidence="9">
    <location>
        <begin position="149"/>
        <end position="168"/>
    </location>
</feature>
<dbReference type="PRINTS" id="PR00344">
    <property type="entry name" value="BCTRLSENSOR"/>
</dbReference>
<feature type="compositionally biased region" description="Polar residues" evidence="8">
    <location>
        <begin position="477"/>
        <end position="487"/>
    </location>
</feature>
<dbReference type="OrthoDB" id="8127at2157"/>
<dbReference type="GO" id="GO:0000155">
    <property type="term" value="F:phosphorelay sensor kinase activity"/>
    <property type="evidence" value="ECO:0007669"/>
    <property type="project" value="InterPro"/>
</dbReference>
<keyword evidence="9" id="KW-0812">Transmembrane</keyword>
<accession>L9VPQ0</accession>
<dbReference type="eggNOG" id="arCOG02327">
    <property type="taxonomic scope" value="Archaea"/>
</dbReference>
<evidence type="ECO:0000256" key="8">
    <source>
        <dbReference type="SAM" id="MobiDB-lite"/>
    </source>
</evidence>
<keyword evidence="9" id="KW-1133">Transmembrane helix</keyword>
<dbReference type="Gene3D" id="3.30.565.10">
    <property type="entry name" value="Histidine kinase-like ATPase, C-terminal domain"/>
    <property type="match status" value="1"/>
</dbReference>
<evidence type="ECO:0000256" key="1">
    <source>
        <dbReference type="ARBA" id="ARBA00000085"/>
    </source>
</evidence>
<dbReference type="Pfam" id="PF02518">
    <property type="entry name" value="HATPase_c"/>
    <property type="match status" value="1"/>
</dbReference>
<evidence type="ECO:0000313" key="12">
    <source>
        <dbReference type="Proteomes" id="UP000011599"/>
    </source>
</evidence>
<evidence type="ECO:0000256" key="5">
    <source>
        <dbReference type="ARBA" id="ARBA00022777"/>
    </source>
</evidence>
<dbReference type="InterPro" id="IPR003594">
    <property type="entry name" value="HATPase_dom"/>
</dbReference>
<keyword evidence="6" id="KW-0902">Two-component regulatory system</keyword>
<dbReference type="RefSeq" id="WP_006091333.1">
    <property type="nucleotide sequence ID" value="NZ_AOHW01000040.1"/>
</dbReference>
<evidence type="ECO:0000256" key="9">
    <source>
        <dbReference type="SAM" id="Phobius"/>
    </source>
</evidence>
<feature type="transmembrane region" description="Helical" evidence="9">
    <location>
        <begin position="36"/>
        <end position="56"/>
    </location>
</feature>
<comment type="catalytic activity">
    <reaction evidence="1">
        <text>ATP + protein L-histidine = ADP + protein N-phospho-L-histidine.</text>
        <dbReference type="EC" id="2.7.13.3"/>
    </reaction>
</comment>
<evidence type="ECO:0000256" key="2">
    <source>
        <dbReference type="ARBA" id="ARBA00012438"/>
    </source>
</evidence>
<dbReference type="InterPro" id="IPR036890">
    <property type="entry name" value="HATPase_C_sf"/>
</dbReference>
<feature type="transmembrane region" description="Helical" evidence="9">
    <location>
        <begin position="99"/>
        <end position="116"/>
    </location>
</feature>
<evidence type="ECO:0000256" key="4">
    <source>
        <dbReference type="ARBA" id="ARBA00022679"/>
    </source>
</evidence>
<dbReference type="SUPFAM" id="SSF47384">
    <property type="entry name" value="Homodimeric domain of signal transducing histidine kinase"/>
    <property type="match status" value="1"/>
</dbReference>
<dbReference type="PANTHER" id="PTHR43711:SF1">
    <property type="entry name" value="HISTIDINE KINASE 1"/>
    <property type="match status" value="1"/>
</dbReference>
<dbReference type="InterPro" id="IPR036097">
    <property type="entry name" value="HisK_dim/P_sf"/>
</dbReference>
<dbReference type="PROSITE" id="PS50109">
    <property type="entry name" value="HIS_KIN"/>
    <property type="match status" value="1"/>
</dbReference>
<name>L9VPQ0_9EURY</name>
<feature type="transmembrane region" description="Helical" evidence="9">
    <location>
        <begin position="6"/>
        <end position="24"/>
    </location>
</feature>
<keyword evidence="12" id="KW-1185">Reference proteome</keyword>
<dbReference type="Pfam" id="PF16927">
    <property type="entry name" value="HisKA_7TM"/>
    <property type="match status" value="1"/>
</dbReference>
<proteinExistence type="predicted"/>
<feature type="coiled-coil region" evidence="7">
    <location>
        <begin position="340"/>
        <end position="367"/>
    </location>
</feature>
<dbReference type="InterPro" id="IPR031621">
    <property type="entry name" value="HisKA_7TM"/>
</dbReference>
<feature type="compositionally biased region" description="Basic and acidic residues" evidence="8">
    <location>
        <begin position="488"/>
        <end position="504"/>
    </location>
</feature>
<sequence>MYVAGLIAYAGSALIGGLLAVALLTKYDRRQPSFTFGLFLLVIGFWAATYVGYLVVSSEQWLLFFIQLSYLSVVSAPIVWLVFALQYTDHEAWLSRRRIALLSVVPAGVLTLVWTAPYHSLFYTDTVVTIIDGVALLDTPPAVGHRINIMYGYGLLLIGTALIVAEIFTTNRLYRRQSLVLLACLSAPWIANGAFHLGVQPIPTADLTPVVFVLAGIPLAVIVQRAELTGFVPVAHERVFHTLDDPVFVVTDSNRILDVNRAARMLVDADATVTPIEGSEITDLLPESLLDDGDLHPDLETAMGCVIDVDGRPRQYIARVRAIDPGRQDPRGGIVSLTDVTDQKRQQENLEAKNEQLERLASVVSHDLATPLATGESLVHLIRADVDDGDPELEQSLDDLEAVHARLREFADALPELARESTDVESPIECDLESVVQAAWGVVDTGDLALVIESTRTIRGDPRRLQQAFENLFQNSVEHGSTNPASRTQKDSVEHGSPKSRPDDSGIAVDADVVGQNRDRNGSWAGGITPSGGHTGGVRAANGTRVTTIRVGTVGPVVDGRSDGTDSADRETVRKRGFYVEDDGRGIPPERREHLLEFGVSTGSGAGYGLAIVRTIVEAHGWFLEIGESTDGGARFEILEVD</sequence>
<keyword evidence="9" id="KW-0472">Membrane</keyword>
<dbReference type="InterPro" id="IPR003661">
    <property type="entry name" value="HisK_dim/P_dom"/>
</dbReference>
<keyword evidence="3" id="KW-0597">Phosphoprotein</keyword>
<gene>
    <name evidence="11" type="ORF">C496_16482</name>
</gene>
<feature type="transmembrane region" description="Helical" evidence="9">
    <location>
        <begin position="180"/>
        <end position="199"/>
    </location>
</feature>
<protein>
    <recommendedName>
        <fullName evidence="2">histidine kinase</fullName>
        <ecNumber evidence="2">2.7.13.3</ecNumber>
    </recommendedName>
</protein>
<dbReference type="CDD" id="cd00075">
    <property type="entry name" value="HATPase"/>
    <property type="match status" value="1"/>
</dbReference>
<feature type="region of interest" description="Disordered" evidence="8">
    <location>
        <begin position="477"/>
        <end position="541"/>
    </location>
</feature>
<dbReference type="Gene3D" id="3.30.450.20">
    <property type="entry name" value="PAS domain"/>
    <property type="match status" value="1"/>
</dbReference>
<dbReference type="SUPFAM" id="SSF55874">
    <property type="entry name" value="ATPase domain of HSP90 chaperone/DNA topoisomerase II/histidine kinase"/>
    <property type="match status" value="1"/>
</dbReference>
<evidence type="ECO:0000313" key="11">
    <source>
        <dbReference type="EMBL" id="ELY39006.1"/>
    </source>
</evidence>
<dbReference type="InterPro" id="IPR004358">
    <property type="entry name" value="Sig_transdc_His_kin-like_C"/>
</dbReference>
<dbReference type="STRING" id="1114856.GCA_000383975_04407"/>
<reference evidence="11 12" key="1">
    <citation type="journal article" date="2014" name="PLoS Genet.">
        <title>Phylogenetically driven sequencing of extremely halophilic archaea reveals strategies for static and dynamic osmo-response.</title>
        <authorList>
            <person name="Becker E.A."/>
            <person name="Seitzer P.M."/>
            <person name="Tritt A."/>
            <person name="Larsen D."/>
            <person name="Krusor M."/>
            <person name="Yao A.I."/>
            <person name="Wu D."/>
            <person name="Madern D."/>
            <person name="Eisen J.A."/>
            <person name="Darling A.E."/>
            <person name="Facciotti M.T."/>
        </authorList>
    </citation>
    <scope>NUCLEOTIDE SEQUENCE [LARGE SCALE GENOMIC DNA]</scope>
    <source>
        <strain evidence="11 12">GA33</strain>
    </source>
</reference>